<evidence type="ECO:0000313" key="3">
    <source>
        <dbReference type="Proteomes" id="UP001620626"/>
    </source>
</evidence>
<organism evidence="2 3">
    <name type="scientific">Heterodera trifolii</name>
    <dbReference type="NCBI Taxonomy" id="157864"/>
    <lineage>
        <taxon>Eukaryota</taxon>
        <taxon>Metazoa</taxon>
        <taxon>Ecdysozoa</taxon>
        <taxon>Nematoda</taxon>
        <taxon>Chromadorea</taxon>
        <taxon>Rhabditida</taxon>
        <taxon>Tylenchina</taxon>
        <taxon>Tylenchomorpha</taxon>
        <taxon>Tylenchoidea</taxon>
        <taxon>Heteroderidae</taxon>
        <taxon>Heteroderinae</taxon>
        <taxon>Heterodera</taxon>
    </lineage>
</organism>
<dbReference type="AlphaFoldDB" id="A0ABD2LJ32"/>
<comment type="caution">
    <text evidence="2">The sequence shown here is derived from an EMBL/GenBank/DDBJ whole genome shotgun (WGS) entry which is preliminary data.</text>
</comment>
<evidence type="ECO:0000313" key="2">
    <source>
        <dbReference type="EMBL" id="KAL3115216.1"/>
    </source>
</evidence>
<proteinExistence type="predicted"/>
<evidence type="ECO:0000256" key="1">
    <source>
        <dbReference type="SAM" id="MobiDB-lite"/>
    </source>
</evidence>
<dbReference type="Proteomes" id="UP001620626">
    <property type="component" value="Unassembled WGS sequence"/>
</dbReference>
<dbReference type="EMBL" id="JBICBT010000393">
    <property type="protein sequence ID" value="KAL3115216.1"/>
    <property type="molecule type" value="Genomic_DNA"/>
</dbReference>
<protein>
    <submittedName>
        <fullName evidence="2">Uncharacterized protein</fullName>
    </submittedName>
</protein>
<feature type="region of interest" description="Disordered" evidence="1">
    <location>
        <begin position="220"/>
        <end position="244"/>
    </location>
</feature>
<name>A0ABD2LJ32_9BILA</name>
<gene>
    <name evidence="2" type="ORF">niasHT_016427</name>
</gene>
<reference evidence="2 3" key="1">
    <citation type="submission" date="2024-10" db="EMBL/GenBank/DDBJ databases">
        <authorList>
            <person name="Kim D."/>
        </authorList>
    </citation>
    <scope>NUCLEOTIDE SEQUENCE [LARGE SCALE GENOMIC DNA]</scope>
    <source>
        <strain evidence="2">BH-2024</strain>
    </source>
</reference>
<keyword evidence="3" id="KW-1185">Reference proteome</keyword>
<accession>A0ABD2LJ32</accession>
<sequence length="244" mass="28109">MLNEMADLKAIINRLSAIEKLISTNNNNTLATEMTTQFSAIAERLTKESVRVMVELPNKTLGGLPTYKVLFGSSTITRTLSFVSEIVRKINNNNNCIGSAEDKERKRSIVLIGLPESEEEVPSLRAKDVAKTVEEVLDRLDVEVCPQMVYRMGRRIDEKRKGPRLVKVVLPASTFQRYALMQWGRRRTELKKNAGWERLLVRPSLMKEELEIEREQRQRKWTEFGQKKAEENITTRRGGNEKNF</sequence>